<proteinExistence type="predicted"/>
<protein>
    <recommendedName>
        <fullName evidence="4">DUF1206 domain-containing protein</fullName>
    </recommendedName>
</protein>
<evidence type="ECO:0008006" key="4">
    <source>
        <dbReference type="Google" id="ProtNLM"/>
    </source>
</evidence>
<feature type="transmembrane region" description="Helical" evidence="1">
    <location>
        <begin position="6"/>
        <end position="25"/>
    </location>
</feature>
<accession>A0A1G2B6U9</accession>
<keyword evidence="1" id="KW-0472">Membrane</keyword>
<organism evidence="2 3">
    <name type="scientific">Candidatus Kerfeldbacteria bacterium RIFCSPLOWO2_01_FULL_48_11</name>
    <dbReference type="NCBI Taxonomy" id="1798543"/>
    <lineage>
        <taxon>Bacteria</taxon>
        <taxon>Candidatus Kerfeldiibacteriota</taxon>
    </lineage>
</organism>
<evidence type="ECO:0000313" key="2">
    <source>
        <dbReference type="EMBL" id="OGY84715.1"/>
    </source>
</evidence>
<sequence length="84" mass="9406">MRYFLGIIIIGIGYVFVWKSDWFVENFGRIDFAERHLASGLGGTRLFYKLLGIVIIIGAFLYMSGAVESMLGSIFGASREVFSN</sequence>
<name>A0A1G2B6U9_9BACT</name>
<dbReference type="EMBL" id="MHKE01000005">
    <property type="protein sequence ID" value="OGY84715.1"/>
    <property type="molecule type" value="Genomic_DNA"/>
</dbReference>
<comment type="caution">
    <text evidence="2">The sequence shown here is derived from an EMBL/GenBank/DDBJ whole genome shotgun (WGS) entry which is preliminary data.</text>
</comment>
<dbReference type="Proteomes" id="UP000179164">
    <property type="component" value="Unassembled WGS sequence"/>
</dbReference>
<dbReference type="AlphaFoldDB" id="A0A1G2B6U9"/>
<evidence type="ECO:0000256" key="1">
    <source>
        <dbReference type="SAM" id="Phobius"/>
    </source>
</evidence>
<gene>
    <name evidence="2" type="ORF">A2898_01305</name>
</gene>
<reference evidence="2 3" key="1">
    <citation type="journal article" date="2016" name="Nat. Commun.">
        <title>Thousands of microbial genomes shed light on interconnected biogeochemical processes in an aquifer system.</title>
        <authorList>
            <person name="Anantharaman K."/>
            <person name="Brown C.T."/>
            <person name="Hug L.A."/>
            <person name="Sharon I."/>
            <person name="Castelle C.J."/>
            <person name="Probst A.J."/>
            <person name="Thomas B.C."/>
            <person name="Singh A."/>
            <person name="Wilkins M.J."/>
            <person name="Karaoz U."/>
            <person name="Brodie E.L."/>
            <person name="Williams K.H."/>
            <person name="Hubbard S.S."/>
            <person name="Banfield J.F."/>
        </authorList>
    </citation>
    <scope>NUCLEOTIDE SEQUENCE [LARGE SCALE GENOMIC DNA]</scope>
</reference>
<evidence type="ECO:0000313" key="3">
    <source>
        <dbReference type="Proteomes" id="UP000179164"/>
    </source>
</evidence>
<keyword evidence="1" id="KW-0812">Transmembrane</keyword>
<keyword evidence="1" id="KW-1133">Transmembrane helix</keyword>
<feature type="transmembrane region" description="Helical" evidence="1">
    <location>
        <begin position="46"/>
        <end position="63"/>
    </location>
</feature>